<feature type="repeat" description="WD" evidence="3">
    <location>
        <begin position="94"/>
        <end position="135"/>
    </location>
</feature>
<keyword evidence="2" id="KW-0677">Repeat</keyword>
<evidence type="ECO:0000256" key="1">
    <source>
        <dbReference type="ARBA" id="ARBA00022574"/>
    </source>
</evidence>
<dbReference type="SMART" id="SM00320">
    <property type="entry name" value="WD40"/>
    <property type="match status" value="5"/>
</dbReference>
<dbReference type="InterPro" id="IPR050505">
    <property type="entry name" value="WDR55/POC1"/>
</dbReference>
<evidence type="ECO:0000313" key="5">
    <source>
        <dbReference type="Proteomes" id="UP000228859"/>
    </source>
</evidence>
<dbReference type="PANTHER" id="PTHR44019:SF8">
    <property type="entry name" value="POC1 CENTRIOLAR PROTEIN HOMOLOG"/>
    <property type="match status" value="1"/>
</dbReference>
<dbReference type="Proteomes" id="UP000228859">
    <property type="component" value="Unassembled WGS sequence"/>
</dbReference>
<dbReference type="PROSITE" id="PS50082">
    <property type="entry name" value="WD_REPEATS_2"/>
    <property type="match status" value="2"/>
</dbReference>
<dbReference type="RefSeq" id="WP_294894050.1">
    <property type="nucleotide sequence ID" value="NZ_DLUI01000001.1"/>
</dbReference>
<name>A0A2D3WP74_9BACT</name>
<evidence type="ECO:0000256" key="3">
    <source>
        <dbReference type="PROSITE-ProRule" id="PRU00221"/>
    </source>
</evidence>
<dbReference type="PANTHER" id="PTHR44019">
    <property type="entry name" value="WD REPEAT-CONTAINING PROTEIN 55"/>
    <property type="match status" value="1"/>
</dbReference>
<comment type="caution">
    <text evidence="4">The sequence shown here is derived from an EMBL/GenBank/DDBJ whole genome shotgun (WGS) entry which is preliminary data.</text>
</comment>
<protein>
    <submittedName>
        <fullName evidence="4">Uncharacterized protein</fullName>
    </submittedName>
</protein>
<reference evidence="4 5" key="1">
    <citation type="journal article" date="2017" name="Front. Microbiol.">
        <title>Comparative Genomic Analysis of the Class Epsilonproteobacteria and Proposed Reclassification to Epsilonbacteraeota (phyl. nov.).</title>
        <authorList>
            <person name="Waite D.W."/>
            <person name="Vanwonterghem I."/>
            <person name="Rinke C."/>
            <person name="Parks D.H."/>
            <person name="Zhang Y."/>
            <person name="Takai K."/>
            <person name="Sievert S.M."/>
            <person name="Simon J."/>
            <person name="Campbell B.J."/>
            <person name="Hanson T.E."/>
            <person name="Woyke T."/>
            <person name="Klotz M.G."/>
            <person name="Hugenholtz P."/>
        </authorList>
    </citation>
    <scope>NUCLEOTIDE SEQUENCE [LARGE SCALE GENOMIC DNA]</scope>
    <source>
        <strain evidence="4">UBA12443</strain>
    </source>
</reference>
<dbReference type="EMBL" id="DLUI01000001">
    <property type="protein sequence ID" value="DAB39574.1"/>
    <property type="molecule type" value="Genomic_DNA"/>
</dbReference>
<dbReference type="AlphaFoldDB" id="A0A2D3WP74"/>
<proteinExistence type="predicted"/>
<organism evidence="4 5">
    <name type="scientific">Sulfuricurvum kujiense</name>
    <dbReference type="NCBI Taxonomy" id="148813"/>
    <lineage>
        <taxon>Bacteria</taxon>
        <taxon>Pseudomonadati</taxon>
        <taxon>Campylobacterota</taxon>
        <taxon>Epsilonproteobacteria</taxon>
        <taxon>Campylobacterales</taxon>
        <taxon>Sulfurimonadaceae</taxon>
        <taxon>Sulfuricurvum</taxon>
    </lineage>
</organism>
<dbReference type="PROSITE" id="PS50294">
    <property type="entry name" value="WD_REPEATS_REGION"/>
    <property type="match status" value="1"/>
</dbReference>
<dbReference type="SUPFAM" id="SSF50978">
    <property type="entry name" value="WD40 repeat-like"/>
    <property type="match status" value="1"/>
</dbReference>
<accession>A0A2D3WP74</accession>
<dbReference type="InterPro" id="IPR015943">
    <property type="entry name" value="WD40/YVTN_repeat-like_dom_sf"/>
</dbReference>
<dbReference type="InterPro" id="IPR001680">
    <property type="entry name" value="WD40_rpt"/>
</dbReference>
<dbReference type="Pfam" id="PF00400">
    <property type="entry name" value="WD40"/>
    <property type="match status" value="2"/>
</dbReference>
<keyword evidence="1 3" id="KW-0853">WD repeat</keyword>
<dbReference type="InterPro" id="IPR036322">
    <property type="entry name" value="WD40_repeat_dom_sf"/>
</dbReference>
<evidence type="ECO:0000256" key="2">
    <source>
        <dbReference type="ARBA" id="ARBA00022737"/>
    </source>
</evidence>
<gene>
    <name evidence="4" type="ORF">CFH83_00035</name>
</gene>
<dbReference type="Gene3D" id="2.130.10.10">
    <property type="entry name" value="YVTN repeat-like/Quinoprotein amine dehydrogenase"/>
    <property type="match status" value="1"/>
</dbReference>
<sequence>MEALKLLNFKHPVLLLKTLSNGNLGIIDAQNTLRIVDESSYDIVDGFKTNLEHERHLGSNVDMTVDGEYTVSTIVGSNQAGIFSLSKRELLYKVGHHHGDVESVGVDPNGRYFVTCGQDGKAFAWVLKTSRLAFALPPHADYVSTVAFSENGQWIATGSYDKIIILFNIATMGEPIKLYGHTGVIVKMLFLPEAKLVSADRGGGLIVWDIGKGKVFKRLSKMNDDITSMCISTTKRFVFVGTKLGYVGLYDMQTMELVTQHYIKVHETISSLALLSNPLRLAISTLKGNIHIYSLLGDEKRYLAMLRDGDYKSFYDALEDNPMLSYSKLYEAAEKIWLDALNKGRSFLEKNERQKAKEIFAPFAVIGKKQPFIAQMLSSYEKYEQYRLSAQEGHLALAYSLAKQYPSFQDSEIYTKMEAKWKKNFFKAQELILTPNGEEQARELLAQYRGISEKTVLIQQLFEQRKMYVYFKKTIAQRDYVKFFGLVKMYPFLKEFEEYTEVMEYADKLYIQTQKAYTEGDFATARKGCEILVSFPDYAQEAQEVGNTIRIKHLFFEAIATNNLSNAFSYLSSYPLLYETREAQLLERQWNSAVDKAQKYAASGNAAETRAVFEPYFGIRDKYRAMAGVVSQAYCVQLEEKIRRDAPLDTIERGVRQYVTLFGIDEAILSIVDFLKRVTQSKIDLQALKKGSLETWSPMNRIDDITARV</sequence>
<feature type="repeat" description="WD" evidence="3">
    <location>
        <begin position="136"/>
        <end position="171"/>
    </location>
</feature>
<evidence type="ECO:0000313" key="4">
    <source>
        <dbReference type="EMBL" id="DAB39574.1"/>
    </source>
</evidence>